<evidence type="ECO:0000259" key="12">
    <source>
        <dbReference type="Pfam" id="PF08245"/>
    </source>
</evidence>
<keyword evidence="8" id="KW-0067">ATP-binding</keyword>
<evidence type="ECO:0000313" key="14">
    <source>
        <dbReference type="Proteomes" id="UP000263232"/>
    </source>
</evidence>
<dbReference type="SUPFAM" id="SSF63418">
    <property type="entry name" value="MurE/MurF N-terminal domain"/>
    <property type="match status" value="1"/>
</dbReference>
<dbReference type="OrthoDB" id="9800958at2"/>
<feature type="domain" description="Mur ligase central" evidence="12">
    <location>
        <begin position="113"/>
        <end position="319"/>
    </location>
</feature>
<dbReference type="RefSeq" id="WP_118990874.1">
    <property type="nucleotide sequence ID" value="NZ_CP023434.1"/>
</dbReference>
<feature type="binding site" evidence="8">
    <location>
        <position position="33"/>
    </location>
    <ligand>
        <name>UDP-N-acetyl-alpha-D-muramoyl-L-alanyl-D-glutamate</name>
        <dbReference type="ChEBI" id="CHEBI:83900"/>
    </ligand>
</feature>
<dbReference type="NCBIfam" id="NF001126">
    <property type="entry name" value="PRK00139.1-4"/>
    <property type="match status" value="1"/>
</dbReference>
<evidence type="ECO:0000313" key="13">
    <source>
        <dbReference type="EMBL" id="AXY25974.1"/>
    </source>
</evidence>
<keyword evidence="8" id="KW-0963">Cytoplasm</keyword>
<feature type="binding site" evidence="8">
    <location>
        <begin position="157"/>
        <end position="158"/>
    </location>
    <ligand>
        <name>UDP-N-acetyl-alpha-D-muramoyl-L-alanyl-D-glutamate</name>
        <dbReference type="ChEBI" id="CHEBI:83900"/>
    </ligand>
</feature>
<dbReference type="GO" id="GO:0005737">
    <property type="term" value="C:cytoplasm"/>
    <property type="evidence" value="ECO:0007669"/>
    <property type="project" value="UniProtKB-SubCell"/>
</dbReference>
<dbReference type="Proteomes" id="UP000263232">
    <property type="component" value="Chromosome"/>
</dbReference>
<dbReference type="PANTHER" id="PTHR23135:SF4">
    <property type="entry name" value="UDP-N-ACETYLMURAMOYL-L-ALANYL-D-GLUTAMATE--2,6-DIAMINOPIMELATE LIGASE MURE HOMOLOG, CHLOROPLASTIC"/>
    <property type="match status" value="1"/>
</dbReference>
<dbReference type="Gene3D" id="3.40.1190.10">
    <property type="entry name" value="Mur-like, catalytic domain"/>
    <property type="match status" value="1"/>
</dbReference>
<dbReference type="Gene3D" id="3.90.190.20">
    <property type="entry name" value="Mur ligase, C-terminal domain"/>
    <property type="match status" value="1"/>
</dbReference>
<feature type="modified residue" description="N6-carboxylysine" evidence="8">
    <location>
        <position position="224"/>
    </location>
</feature>
<evidence type="ECO:0000256" key="8">
    <source>
        <dbReference type="HAMAP-Rule" id="MF_00208"/>
    </source>
</evidence>
<name>A0A347WLL7_9LACT</name>
<dbReference type="NCBIfam" id="TIGR01085">
    <property type="entry name" value="murE"/>
    <property type="match status" value="1"/>
</dbReference>
<comment type="function">
    <text evidence="8">Catalyzes the addition of meso-diaminopimelic acid to the nucleotide precursor UDP-N-acetylmuramoyl-L-alanyl-D-glutamate (UMAG) in the biosynthesis of bacterial cell-wall peptidoglycan.</text>
</comment>
<feature type="binding site" evidence="8">
    <location>
        <begin position="115"/>
        <end position="121"/>
    </location>
    <ligand>
        <name>ATP</name>
        <dbReference type="ChEBI" id="CHEBI:30616"/>
    </ligand>
</feature>
<evidence type="ECO:0000259" key="10">
    <source>
        <dbReference type="Pfam" id="PF01225"/>
    </source>
</evidence>
<dbReference type="EMBL" id="CP023434">
    <property type="protein sequence ID" value="AXY25974.1"/>
    <property type="molecule type" value="Genomic_DNA"/>
</dbReference>
<keyword evidence="7 8" id="KW-0961">Cell wall biogenesis/degradation</keyword>
<dbReference type="GO" id="GO:0051301">
    <property type="term" value="P:cell division"/>
    <property type="evidence" value="ECO:0007669"/>
    <property type="project" value="UniProtKB-KW"/>
</dbReference>
<comment type="cofactor">
    <cofactor evidence="8">
        <name>Mg(2+)</name>
        <dbReference type="ChEBI" id="CHEBI:18420"/>
    </cofactor>
</comment>
<feature type="binding site" evidence="8">
    <location>
        <begin position="417"/>
        <end position="420"/>
    </location>
    <ligand>
        <name>meso-2,6-diaminopimelate</name>
        <dbReference type="ChEBI" id="CHEBI:57791"/>
    </ligand>
</feature>
<dbReference type="InterPro" id="IPR035911">
    <property type="entry name" value="MurE/MurF_N"/>
</dbReference>
<dbReference type="GO" id="GO:0009252">
    <property type="term" value="P:peptidoglycan biosynthetic process"/>
    <property type="evidence" value="ECO:0007669"/>
    <property type="project" value="UniProtKB-UniRule"/>
</dbReference>
<evidence type="ECO:0000256" key="4">
    <source>
        <dbReference type="ARBA" id="ARBA00022960"/>
    </source>
</evidence>
<dbReference type="KEGG" id="abae:CL176_08165"/>
<feature type="domain" description="Mur ligase C-terminal" evidence="11">
    <location>
        <begin position="343"/>
        <end position="469"/>
    </location>
</feature>
<keyword evidence="6 8" id="KW-0131">Cell cycle</keyword>
<comment type="catalytic activity">
    <reaction evidence="8">
        <text>UDP-N-acetyl-alpha-D-muramoyl-L-alanyl-D-glutamate + meso-2,6-diaminopimelate + ATP = UDP-N-acetyl-alpha-D-muramoyl-L-alanyl-gamma-D-glutamyl-meso-2,6-diaminopimelate + ADP + phosphate + H(+)</text>
        <dbReference type="Rhea" id="RHEA:23676"/>
        <dbReference type="ChEBI" id="CHEBI:15378"/>
        <dbReference type="ChEBI" id="CHEBI:30616"/>
        <dbReference type="ChEBI" id="CHEBI:43474"/>
        <dbReference type="ChEBI" id="CHEBI:57791"/>
        <dbReference type="ChEBI" id="CHEBI:83900"/>
        <dbReference type="ChEBI" id="CHEBI:83905"/>
        <dbReference type="ChEBI" id="CHEBI:456216"/>
        <dbReference type="EC" id="6.3.2.13"/>
    </reaction>
</comment>
<evidence type="ECO:0000256" key="7">
    <source>
        <dbReference type="ARBA" id="ARBA00023316"/>
    </source>
</evidence>
<dbReference type="SUPFAM" id="SSF53244">
    <property type="entry name" value="MurD-like peptide ligases, peptide-binding domain"/>
    <property type="match status" value="1"/>
</dbReference>
<keyword evidence="3 8" id="KW-0132">Cell division</keyword>
<protein>
    <recommendedName>
        <fullName evidence="8">UDP-N-acetylmuramoyl-L-alanyl-D-glutamate--2,6-diaminopimelate ligase</fullName>
        <ecNumber evidence="8">6.3.2.13</ecNumber>
    </recommendedName>
    <alternativeName>
        <fullName evidence="8">Meso-A2pm-adding enzyme</fullName>
    </alternativeName>
    <alternativeName>
        <fullName evidence="8">Meso-diaminopimelate-adding enzyme</fullName>
    </alternativeName>
    <alternativeName>
        <fullName evidence="8">UDP-MurNAc-L-Ala-D-Glu:meso-diaminopimelate ligase</fullName>
    </alternativeName>
    <alternativeName>
        <fullName evidence="8">UDP-MurNAc-tripeptide synthetase</fullName>
    </alternativeName>
    <alternativeName>
        <fullName evidence="8">UDP-N-acetylmuramyl-tripeptide synthetase</fullName>
    </alternativeName>
</protein>
<feature type="binding site" evidence="8">
    <location>
        <position position="156"/>
    </location>
    <ligand>
        <name>UDP-N-acetyl-alpha-D-muramoyl-L-alanyl-D-glutamate</name>
        <dbReference type="ChEBI" id="CHEBI:83900"/>
    </ligand>
</feature>
<dbReference type="GO" id="GO:0000287">
    <property type="term" value="F:magnesium ion binding"/>
    <property type="evidence" value="ECO:0007669"/>
    <property type="project" value="UniProtKB-UniRule"/>
</dbReference>
<comment type="similarity">
    <text evidence="2 8">Belongs to the MurCDEF family. MurE subfamily.</text>
</comment>
<dbReference type="PANTHER" id="PTHR23135">
    <property type="entry name" value="MUR LIGASE FAMILY MEMBER"/>
    <property type="match status" value="1"/>
</dbReference>
<feature type="domain" description="Mur ligase N-terminal catalytic" evidence="10">
    <location>
        <begin position="26"/>
        <end position="101"/>
    </location>
</feature>
<dbReference type="SUPFAM" id="SSF53623">
    <property type="entry name" value="MurD-like peptide ligases, catalytic domain"/>
    <property type="match status" value="1"/>
</dbReference>
<feature type="binding site" evidence="8">
    <location>
        <position position="467"/>
    </location>
    <ligand>
        <name>meso-2,6-diaminopimelate</name>
        <dbReference type="ChEBI" id="CHEBI:57791"/>
    </ligand>
</feature>
<dbReference type="GO" id="GO:0008360">
    <property type="term" value="P:regulation of cell shape"/>
    <property type="evidence" value="ECO:0007669"/>
    <property type="project" value="UniProtKB-KW"/>
</dbReference>
<keyword evidence="4 8" id="KW-0133">Cell shape</keyword>
<dbReference type="Pfam" id="PF02875">
    <property type="entry name" value="Mur_ligase_C"/>
    <property type="match status" value="1"/>
</dbReference>
<evidence type="ECO:0000256" key="6">
    <source>
        <dbReference type="ARBA" id="ARBA00023306"/>
    </source>
</evidence>
<dbReference type="InterPro" id="IPR005761">
    <property type="entry name" value="UDP-N-AcMur-Glu-dNH2Pim_ligase"/>
</dbReference>
<dbReference type="InterPro" id="IPR013221">
    <property type="entry name" value="Mur_ligase_cen"/>
</dbReference>
<evidence type="ECO:0000256" key="1">
    <source>
        <dbReference type="ARBA" id="ARBA00004752"/>
    </source>
</evidence>
<comment type="pathway">
    <text evidence="1 8 9">Cell wall biogenesis; peptidoglycan biosynthesis.</text>
</comment>
<dbReference type="AlphaFoldDB" id="A0A347WLL7"/>
<dbReference type="GO" id="GO:0005524">
    <property type="term" value="F:ATP binding"/>
    <property type="evidence" value="ECO:0007669"/>
    <property type="project" value="UniProtKB-UniRule"/>
</dbReference>
<keyword evidence="5 8" id="KW-0573">Peptidoglycan synthesis</keyword>
<proteinExistence type="inferred from homology"/>
<dbReference type="Pfam" id="PF01225">
    <property type="entry name" value="Mur_ligase"/>
    <property type="match status" value="1"/>
</dbReference>
<evidence type="ECO:0000259" key="11">
    <source>
        <dbReference type="Pfam" id="PF02875"/>
    </source>
</evidence>
<comment type="PTM">
    <text evidence="8">Carboxylation is probably crucial for Mg(2+) binding and, consequently, for the gamma-phosphate positioning of ATP.</text>
</comment>
<comment type="subcellular location">
    <subcellularLocation>
        <location evidence="8 9">Cytoplasm</location>
    </subcellularLocation>
</comment>
<keyword evidence="8" id="KW-0460">Magnesium</keyword>
<keyword evidence="8" id="KW-0547">Nucleotide-binding</keyword>
<evidence type="ECO:0000256" key="3">
    <source>
        <dbReference type="ARBA" id="ARBA00022618"/>
    </source>
</evidence>
<feature type="binding site" evidence="8">
    <location>
        <position position="471"/>
    </location>
    <ligand>
        <name>meso-2,6-diaminopimelate</name>
        <dbReference type="ChEBI" id="CHEBI:57791"/>
    </ligand>
</feature>
<dbReference type="InterPro" id="IPR000713">
    <property type="entry name" value="Mur_ligase_N"/>
</dbReference>
<keyword evidence="8 13" id="KW-0436">Ligase</keyword>
<reference evidence="13 14" key="1">
    <citation type="submission" date="2017-09" db="EMBL/GenBank/DDBJ databases">
        <title>Complete genome sequence of Oxytococcus suis strain ZY16052.</title>
        <authorList>
            <person name="Li F."/>
        </authorList>
    </citation>
    <scope>NUCLEOTIDE SEQUENCE [LARGE SCALE GENOMIC DNA]</scope>
    <source>
        <strain evidence="13 14">ZY16052</strain>
    </source>
</reference>
<dbReference type="InterPro" id="IPR036615">
    <property type="entry name" value="Mur_ligase_C_dom_sf"/>
</dbReference>
<feature type="binding site" evidence="8">
    <location>
        <position position="393"/>
    </location>
    <ligand>
        <name>meso-2,6-diaminopimelate</name>
        <dbReference type="ChEBI" id="CHEBI:57791"/>
    </ligand>
</feature>
<dbReference type="EC" id="6.3.2.13" evidence="8"/>
<dbReference type="GO" id="GO:0071555">
    <property type="term" value="P:cell wall organization"/>
    <property type="evidence" value="ECO:0007669"/>
    <property type="project" value="UniProtKB-KW"/>
</dbReference>
<dbReference type="InterPro" id="IPR004101">
    <property type="entry name" value="Mur_ligase_C"/>
</dbReference>
<feature type="binding site" evidence="8">
    <location>
        <position position="184"/>
    </location>
    <ligand>
        <name>UDP-N-acetyl-alpha-D-muramoyl-L-alanyl-D-glutamate</name>
        <dbReference type="ChEBI" id="CHEBI:83900"/>
    </ligand>
</feature>
<comment type="caution">
    <text evidence="8">Lacks conserved residue(s) required for the propagation of feature annotation.</text>
</comment>
<sequence>MKQTELIRPLVNARVYGAQLSKDQDVTAVVNDSRKVIPGACFIAIVGERFDGHDAIDEVVAAGAKIIIVEELTAYQEYPGVSFVKVASTFRAQAMLANAFYKEPTKDLNVIAVTGTNGKTTTTNMISSLLNHLNRPTGLIGTMHYKVDQTYYPAVNTTPNALELQRLFREMLDASCQDAIIEASSHALALGRLWYTDVDCAIFTNLTREHLDYHQTMDAYATAKSLLFSQLGQRFYEGKPRLAILNMDDPYWSQMAQATAAEILTYSLNKPEATVYATDIAAATEGVSFQLNDGEGTYAVTLPMQGQFNIANYLAAFLCLKFYYQFSTAEILEATAHFKGVSGRMEQVEAGQAFTVVVDFAHTQDALENVLADLAKRPHRRLITVTGHSGGNRDSAARPGIGDILFKYSDHVVLTADNPRFESVEKIAKEIVGTHTDASYEVVVDRIEAVHRALQIAEPEDIILLAGKGGEGYQIIGDDKIPYDDVDVVKDYYRNLKEN</sequence>
<dbReference type="InterPro" id="IPR036565">
    <property type="entry name" value="Mur-like_cat_sf"/>
</dbReference>
<organism evidence="13 14">
    <name type="scientific">Suicoccus acidiformans</name>
    <dbReference type="NCBI Taxonomy" id="2036206"/>
    <lineage>
        <taxon>Bacteria</taxon>
        <taxon>Bacillati</taxon>
        <taxon>Bacillota</taxon>
        <taxon>Bacilli</taxon>
        <taxon>Lactobacillales</taxon>
        <taxon>Aerococcaceae</taxon>
        <taxon>Suicoccus</taxon>
    </lineage>
</organism>
<accession>A0A347WLL7</accession>
<evidence type="ECO:0000256" key="2">
    <source>
        <dbReference type="ARBA" id="ARBA00005898"/>
    </source>
</evidence>
<dbReference type="GO" id="GO:0008765">
    <property type="term" value="F:UDP-N-acetylmuramoylalanyl-D-glutamate-2,6-diaminopimelate ligase activity"/>
    <property type="evidence" value="ECO:0007669"/>
    <property type="project" value="UniProtKB-UniRule"/>
</dbReference>
<evidence type="ECO:0000256" key="9">
    <source>
        <dbReference type="RuleBase" id="RU004135"/>
    </source>
</evidence>
<keyword evidence="14" id="KW-1185">Reference proteome</keyword>
<dbReference type="Pfam" id="PF08245">
    <property type="entry name" value="Mur_ligase_M"/>
    <property type="match status" value="1"/>
</dbReference>
<gene>
    <name evidence="8" type="primary">murE</name>
    <name evidence="13" type="ORF">CL176_08165</name>
</gene>
<dbReference type="HAMAP" id="MF_00208">
    <property type="entry name" value="MurE"/>
    <property type="match status" value="1"/>
</dbReference>
<dbReference type="Gene3D" id="3.40.1390.10">
    <property type="entry name" value="MurE/MurF, N-terminal domain"/>
    <property type="match status" value="1"/>
</dbReference>
<dbReference type="UniPathway" id="UPA00219"/>
<evidence type="ECO:0000256" key="5">
    <source>
        <dbReference type="ARBA" id="ARBA00022984"/>
    </source>
</evidence>
<feature type="short sequence motif" description="Meso-diaminopimelate recognition motif" evidence="8">
    <location>
        <begin position="417"/>
        <end position="420"/>
    </location>
</feature>
<feature type="binding site" evidence="8">
    <location>
        <position position="192"/>
    </location>
    <ligand>
        <name>UDP-N-acetyl-alpha-D-muramoyl-L-alanyl-D-glutamate</name>
        <dbReference type="ChEBI" id="CHEBI:83900"/>
    </ligand>
</feature>